<dbReference type="WBParaSite" id="TCLT_0000900101-mRNA-1">
    <property type="protein sequence ID" value="TCLT_0000900101-mRNA-1"/>
    <property type="gene ID" value="TCLT_0000900101"/>
</dbReference>
<organism evidence="4">
    <name type="scientific">Thelazia callipaeda</name>
    <name type="common">Oriental eyeworm</name>
    <name type="synonym">Parasitic nematode</name>
    <dbReference type="NCBI Taxonomy" id="103827"/>
    <lineage>
        <taxon>Eukaryota</taxon>
        <taxon>Metazoa</taxon>
        <taxon>Ecdysozoa</taxon>
        <taxon>Nematoda</taxon>
        <taxon>Chromadorea</taxon>
        <taxon>Rhabditida</taxon>
        <taxon>Spirurina</taxon>
        <taxon>Spiruromorpha</taxon>
        <taxon>Thelazioidea</taxon>
        <taxon>Thelaziidae</taxon>
        <taxon>Thelazia</taxon>
    </lineage>
</organism>
<sequence>MARKTQVTKLYCKVKPKPGLSLRIVSVLVESPLLDWTNAFHDYMSFYNLKYVTLVGILVAGITAWLVTISATVGTLSTITVGNAWHLMTCFMMDSMTQMHVGAAGRLVITQRSTSCVSVVA</sequence>
<evidence type="ECO:0000256" key="1">
    <source>
        <dbReference type="SAM" id="Phobius"/>
    </source>
</evidence>
<gene>
    <name evidence="2" type="ORF">TCLT_LOCUS8990</name>
</gene>
<reference evidence="4" key="1">
    <citation type="submission" date="2017-02" db="UniProtKB">
        <authorList>
            <consortium name="WormBaseParasite"/>
        </authorList>
    </citation>
    <scope>IDENTIFICATION</scope>
</reference>
<dbReference type="OrthoDB" id="5836637at2759"/>
<reference evidence="2 3" key="2">
    <citation type="submission" date="2018-11" db="EMBL/GenBank/DDBJ databases">
        <authorList>
            <consortium name="Pathogen Informatics"/>
        </authorList>
    </citation>
    <scope>NUCLEOTIDE SEQUENCE [LARGE SCALE GENOMIC DNA]</scope>
</reference>
<dbReference type="Proteomes" id="UP000276776">
    <property type="component" value="Unassembled WGS sequence"/>
</dbReference>
<protein>
    <submittedName>
        <fullName evidence="4">ABC transmembrane type-1 domain-containing protein</fullName>
    </submittedName>
</protein>
<keyword evidence="1" id="KW-0812">Transmembrane</keyword>
<keyword evidence="1" id="KW-1133">Transmembrane helix</keyword>
<keyword evidence="3" id="KW-1185">Reference proteome</keyword>
<proteinExistence type="predicted"/>
<dbReference type="EMBL" id="UYYF01004713">
    <property type="protein sequence ID" value="VDN06585.1"/>
    <property type="molecule type" value="Genomic_DNA"/>
</dbReference>
<name>A0A0N5D7F7_THECL</name>
<keyword evidence="1" id="KW-0472">Membrane</keyword>
<evidence type="ECO:0000313" key="2">
    <source>
        <dbReference type="EMBL" id="VDN06585.1"/>
    </source>
</evidence>
<feature type="transmembrane region" description="Helical" evidence="1">
    <location>
        <begin position="51"/>
        <end position="73"/>
    </location>
</feature>
<evidence type="ECO:0000313" key="4">
    <source>
        <dbReference type="WBParaSite" id="TCLT_0000900101-mRNA-1"/>
    </source>
</evidence>
<accession>A0A0N5D7F7</accession>
<evidence type="ECO:0000313" key="3">
    <source>
        <dbReference type="Proteomes" id="UP000276776"/>
    </source>
</evidence>
<dbReference type="AlphaFoldDB" id="A0A0N5D7F7"/>